<dbReference type="InterPro" id="IPR000209">
    <property type="entry name" value="Peptidase_S8/S53_dom"/>
</dbReference>
<gene>
    <name evidence="6" type="ORF">NZH93_20685</name>
</gene>
<dbReference type="AlphaFoldDB" id="A0A9X2VMC7"/>
<dbReference type="GO" id="GO:0004252">
    <property type="term" value="F:serine-type endopeptidase activity"/>
    <property type="evidence" value="ECO:0007669"/>
    <property type="project" value="UniProtKB-UniRule"/>
</dbReference>
<dbReference type="Proteomes" id="UP001141259">
    <property type="component" value="Unassembled WGS sequence"/>
</dbReference>
<reference evidence="6" key="1">
    <citation type="submission" date="2022-08" db="EMBL/GenBank/DDBJ databases">
        <authorList>
            <person name="Tistechok S."/>
            <person name="Samborskyy M."/>
            <person name="Roman I."/>
        </authorList>
    </citation>
    <scope>NUCLEOTIDE SEQUENCE</scope>
    <source>
        <strain evidence="6">DSM 103496</strain>
    </source>
</reference>
<dbReference type="PANTHER" id="PTHR42884">
    <property type="entry name" value="PROPROTEIN CONVERTASE SUBTILISIN/KEXIN-RELATED"/>
    <property type="match status" value="1"/>
</dbReference>
<evidence type="ECO:0000256" key="1">
    <source>
        <dbReference type="ARBA" id="ARBA00022670"/>
    </source>
</evidence>
<comment type="caution">
    <text evidence="6">The sequence shown here is derived from an EMBL/GenBank/DDBJ whole genome shotgun (WGS) entry which is preliminary data.</text>
</comment>
<dbReference type="InterPro" id="IPR023828">
    <property type="entry name" value="Peptidase_S8_Ser-AS"/>
</dbReference>
<dbReference type="PRINTS" id="PR00723">
    <property type="entry name" value="SUBTILISIN"/>
</dbReference>
<evidence type="ECO:0000256" key="3">
    <source>
        <dbReference type="ARBA" id="ARBA00022825"/>
    </source>
</evidence>
<proteinExistence type="inferred from homology"/>
<evidence type="ECO:0000259" key="5">
    <source>
        <dbReference type="Pfam" id="PF00082"/>
    </source>
</evidence>
<feature type="active site" description="Charge relay system" evidence="4">
    <location>
        <position position="242"/>
    </location>
</feature>
<dbReference type="InterPro" id="IPR036852">
    <property type="entry name" value="Peptidase_S8/S53_dom_sf"/>
</dbReference>
<dbReference type="Pfam" id="PF00082">
    <property type="entry name" value="Peptidase_S8"/>
    <property type="match status" value="1"/>
</dbReference>
<organism evidence="6 7">
    <name type="scientific">Umezawaea endophytica</name>
    <dbReference type="NCBI Taxonomy" id="1654476"/>
    <lineage>
        <taxon>Bacteria</taxon>
        <taxon>Bacillati</taxon>
        <taxon>Actinomycetota</taxon>
        <taxon>Actinomycetes</taxon>
        <taxon>Pseudonocardiales</taxon>
        <taxon>Pseudonocardiaceae</taxon>
        <taxon>Umezawaea</taxon>
    </lineage>
</organism>
<feature type="active site" description="Charge relay system" evidence="4">
    <location>
        <position position="414"/>
    </location>
</feature>
<evidence type="ECO:0000256" key="4">
    <source>
        <dbReference type="PROSITE-ProRule" id="PRU01240"/>
    </source>
</evidence>
<dbReference type="InterPro" id="IPR015500">
    <property type="entry name" value="Peptidase_S8_subtilisin-rel"/>
</dbReference>
<dbReference type="EMBL" id="JANYMP010000009">
    <property type="protein sequence ID" value="MCS7479286.1"/>
    <property type="molecule type" value="Genomic_DNA"/>
</dbReference>
<dbReference type="GO" id="GO:0016020">
    <property type="term" value="C:membrane"/>
    <property type="evidence" value="ECO:0007669"/>
    <property type="project" value="TreeGrafter"/>
</dbReference>
<feature type="domain" description="Peptidase S8/S53" evidence="5">
    <location>
        <begin position="194"/>
        <end position="467"/>
    </location>
</feature>
<dbReference type="RefSeq" id="WP_259624789.1">
    <property type="nucleotide sequence ID" value="NZ_JANYMP010000009.1"/>
</dbReference>
<accession>A0A9X2VMC7</accession>
<dbReference type="InterPro" id="IPR022398">
    <property type="entry name" value="Peptidase_S8_His-AS"/>
</dbReference>
<dbReference type="PROSITE" id="PS00137">
    <property type="entry name" value="SUBTILASE_HIS"/>
    <property type="match status" value="1"/>
</dbReference>
<dbReference type="Gene3D" id="3.40.50.200">
    <property type="entry name" value="Peptidase S8/S53 domain"/>
    <property type="match status" value="1"/>
</dbReference>
<evidence type="ECO:0000256" key="2">
    <source>
        <dbReference type="ARBA" id="ARBA00022801"/>
    </source>
</evidence>
<sequence>MIREYFVRGERRTVDEVDDLVAVRVEGAVVAEALADDDELSPFREAQWVFVPASAALALESADDVGHLVRRPNGRLGIVTRRLTVQVTEDLSEEAAEQALARRGLILVRRLRFAPNLFEVDTTEHADSLAASVELNADPLITLAEPSLVEHVPQRAAPGDPRFAEQWQWANTGQGGGTAGADVRAPAAWEKTRGAGIRVAVIDNGFNAKHEDLKAGVHAASGFFTRAGAFTVGVVGMPSGDHGTFCAGMVAARRNNLLGGTGAAPEADLVLIACLGDQVGTQTTLARAVAYAADPSTEGGDAAAGADVLVSSLGPNGADWDLTTTLALALEFAATKGRGGRGLAIFWAASNGNDVDVLKDEVVSHADVIAVVRSTRKDLEDNAARGPEVELIAPGVDVVSTTGSGGYGKSTGTSFAAPCAAGCAALALAVNPALTRDALRKVMRDSADKVGGVLYDANGHHDDYGFGRVNAARAVELAASAVGP</sequence>
<comment type="similarity">
    <text evidence="4">Belongs to the peptidase S8 family.</text>
</comment>
<keyword evidence="1 4" id="KW-0645">Protease</keyword>
<dbReference type="PANTHER" id="PTHR42884:SF14">
    <property type="entry name" value="NEUROENDOCRINE CONVERTASE 1"/>
    <property type="match status" value="1"/>
</dbReference>
<feature type="active site" description="Charge relay system" evidence="4">
    <location>
        <position position="203"/>
    </location>
</feature>
<dbReference type="SUPFAM" id="SSF52743">
    <property type="entry name" value="Subtilisin-like"/>
    <property type="match status" value="1"/>
</dbReference>
<dbReference type="GO" id="GO:0016485">
    <property type="term" value="P:protein processing"/>
    <property type="evidence" value="ECO:0007669"/>
    <property type="project" value="TreeGrafter"/>
</dbReference>
<name>A0A9X2VMC7_9PSEU</name>
<keyword evidence="3 4" id="KW-0720">Serine protease</keyword>
<dbReference type="PROSITE" id="PS51892">
    <property type="entry name" value="SUBTILASE"/>
    <property type="match status" value="1"/>
</dbReference>
<evidence type="ECO:0000313" key="7">
    <source>
        <dbReference type="Proteomes" id="UP001141259"/>
    </source>
</evidence>
<protein>
    <submittedName>
        <fullName evidence="6">S8 family serine peptidase</fullName>
    </submittedName>
</protein>
<evidence type="ECO:0000313" key="6">
    <source>
        <dbReference type="EMBL" id="MCS7479286.1"/>
    </source>
</evidence>
<keyword evidence="2 4" id="KW-0378">Hydrolase</keyword>
<dbReference type="PROSITE" id="PS00138">
    <property type="entry name" value="SUBTILASE_SER"/>
    <property type="match status" value="1"/>
</dbReference>
<keyword evidence="7" id="KW-1185">Reference proteome</keyword>